<comment type="similarity">
    <text evidence="1 4">Belongs to the FGGY kinase family.</text>
</comment>
<dbReference type="GO" id="GO:0019521">
    <property type="term" value="P:D-gluconate metabolic process"/>
    <property type="evidence" value="ECO:0007669"/>
    <property type="project" value="InterPro"/>
</dbReference>
<dbReference type="EC" id="2.7.1.30" evidence="7"/>
<dbReference type="Gene3D" id="3.30.420.40">
    <property type="match status" value="2"/>
</dbReference>
<evidence type="ECO:0000256" key="3">
    <source>
        <dbReference type="ARBA" id="ARBA00022777"/>
    </source>
</evidence>
<evidence type="ECO:0000259" key="6">
    <source>
        <dbReference type="Pfam" id="PF02782"/>
    </source>
</evidence>
<dbReference type="PANTHER" id="PTHR43095">
    <property type="entry name" value="SUGAR KINASE"/>
    <property type="match status" value="1"/>
</dbReference>
<sequence length="517" mass="58127">MKYMIGVDIGTTSTKSVLYDENGTFIMKHQIGYDLHTPNVDVSEENPDELFDAVLMTIKYIMRESKVNQDDIKFVSFSAQMHSLIAMDQHNQRLTNNITWADNRATKYATLINEVHDGNAIYQRTGTPIHPMSPLAKIFWMQHEWQDVFQRTAKFVDIKTYIFYHLFDKYIIDYSMASATGMFNLETLDWDVEALELLGISKEMLPELVPTTYVMKGMKKRYATLMGLNEGTPFVIGASDGVLSNLGVNSVGKGEVAVTIGTSGAIRTVIDRPRTDYKGRIFCYVLTEDHYVIGGPVNNGGVVLRWLRDELLASEVETAKRLGVDPYDVLTQIANRVKPGADGLIFHPYLAGERAPLWNANARGSFFGLTLSHKKEHMIRAALEGVLYNLYTVYLALVEVMNETPKMIKATGGFAKSEVWRQMMADIFDTELVVPESYESSCLGACVLGLKAVGEIEDFSIVSSMVGATHSHIPIEENVTVYQELVSIFINLSRSLTENYEQIADFQRQHIGEIKTQ</sequence>
<dbReference type="InterPro" id="IPR018484">
    <property type="entry name" value="FGGY_N"/>
</dbReference>
<dbReference type="InterPro" id="IPR006002">
    <property type="entry name" value="Gluconate_kinase"/>
</dbReference>
<evidence type="ECO:0000256" key="4">
    <source>
        <dbReference type="RuleBase" id="RU003733"/>
    </source>
</evidence>
<dbReference type="NCBIfam" id="TIGR01314">
    <property type="entry name" value="gntK_FGGY"/>
    <property type="match status" value="1"/>
</dbReference>
<dbReference type="InterPro" id="IPR018483">
    <property type="entry name" value="Carb_kinase_FGGY_CS"/>
</dbReference>
<evidence type="ECO:0000313" key="7">
    <source>
        <dbReference type="EMBL" id="CDR29156.1"/>
    </source>
</evidence>
<dbReference type="EMBL" id="CCEH01000027">
    <property type="protein sequence ID" value="CDR29156.1"/>
    <property type="molecule type" value="Genomic_DNA"/>
</dbReference>
<feature type="domain" description="Carbohydrate kinase FGGY N-terminal" evidence="5">
    <location>
        <begin position="3"/>
        <end position="247"/>
    </location>
</feature>
<dbReference type="AlphaFoldDB" id="A0A077UL99"/>
<protein>
    <submittedName>
        <fullName evidence="7">Gluconokinase</fullName>
        <ecNumber evidence="7">2.7.1.12</ecNumber>
        <ecNumber evidence="7">2.7.1.30</ecNumber>
    </submittedName>
</protein>
<dbReference type="InterPro" id="IPR050406">
    <property type="entry name" value="FGGY_Carb_Kinase"/>
</dbReference>
<dbReference type="InterPro" id="IPR043129">
    <property type="entry name" value="ATPase_NBD"/>
</dbReference>
<evidence type="ECO:0000256" key="1">
    <source>
        <dbReference type="ARBA" id="ARBA00009156"/>
    </source>
</evidence>
<dbReference type="RefSeq" id="WP_047531965.1">
    <property type="nucleotide sequence ID" value="NZ_CCEH01000027.1"/>
</dbReference>
<name>A0A077UL99_9STAP</name>
<dbReference type="GO" id="GO:0004370">
    <property type="term" value="F:glycerol kinase activity"/>
    <property type="evidence" value="ECO:0007669"/>
    <property type="project" value="UniProtKB-EC"/>
</dbReference>
<dbReference type="PIRSF" id="PIRSF000538">
    <property type="entry name" value="GlpK"/>
    <property type="match status" value="1"/>
</dbReference>
<accession>A0A077UL99</accession>
<dbReference type="Pfam" id="PF02782">
    <property type="entry name" value="FGGY_C"/>
    <property type="match status" value="1"/>
</dbReference>
<organism evidence="7 8">
    <name type="scientific">Staphylococcus schweitzeri</name>
    <dbReference type="NCBI Taxonomy" id="1654388"/>
    <lineage>
        <taxon>Bacteria</taxon>
        <taxon>Bacillati</taxon>
        <taxon>Bacillota</taxon>
        <taxon>Bacilli</taxon>
        <taxon>Bacillales</taxon>
        <taxon>Staphylococcaceae</taxon>
        <taxon>Staphylococcus</taxon>
    </lineage>
</organism>
<feature type="domain" description="Carbohydrate kinase FGGY C-terminal" evidence="6">
    <location>
        <begin position="257"/>
        <end position="452"/>
    </location>
</feature>
<reference evidence="7 8" key="1">
    <citation type="submission" date="2014-05" db="EMBL/GenBank/DDBJ databases">
        <authorList>
            <person name="Aslett A.Martin."/>
            <person name="De Silva Nishadi"/>
        </authorList>
    </citation>
    <scope>NUCLEOTIDE SEQUENCE [LARGE SCALE GENOMIC DNA]</scope>
</reference>
<evidence type="ECO:0000256" key="2">
    <source>
        <dbReference type="ARBA" id="ARBA00022679"/>
    </source>
</evidence>
<proteinExistence type="inferred from homology"/>
<dbReference type="SUPFAM" id="SSF53067">
    <property type="entry name" value="Actin-like ATPase domain"/>
    <property type="match status" value="2"/>
</dbReference>
<dbReference type="InterPro" id="IPR018485">
    <property type="entry name" value="FGGY_C"/>
</dbReference>
<dbReference type="PROSITE" id="PS00445">
    <property type="entry name" value="FGGY_KINASES_2"/>
    <property type="match status" value="1"/>
</dbReference>
<keyword evidence="3 4" id="KW-0418">Kinase</keyword>
<dbReference type="CDD" id="cd07770">
    <property type="entry name" value="ASKHA_NBD_FGGY_GntK"/>
    <property type="match status" value="1"/>
</dbReference>
<dbReference type="Proteomes" id="UP000044616">
    <property type="component" value="Unassembled WGS sequence"/>
</dbReference>
<dbReference type="Pfam" id="PF00370">
    <property type="entry name" value="FGGY_N"/>
    <property type="match status" value="1"/>
</dbReference>
<dbReference type="InterPro" id="IPR000577">
    <property type="entry name" value="Carb_kinase_FGGY"/>
</dbReference>
<dbReference type="PANTHER" id="PTHR43095:SF2">
    <property type="entry name" value="GLUCONOKINASE"/>
    <property type="match status" value="1"/>
</dbReference>
<dbReference type="EC" id="2.7.1.12" evidence="7"/>
<evidence type="ECO:0000313" key="8">
    <source>
        <dbReference type="Proteomes" id="UP000044616"/>
    </source>
</evidence>
<dbReference type="GO" id="GO:0046316">
    <property type="term" value="F:gluconokinase activity"/>
    <property type="evidence" value="ECO:0007669"/>
    <property type="project" value="UniProtKB-EC"/>
</dbReference>
<evidence type="ECO:0000259" key="5">
    <source>
        <dbReference type="Pfam" id="PF00370"/>
    </source>
</evidence>
<keyword evidence="2 4" id="KW-0808">Transferase</keyword>
<gene>
    <name evidence="7" type="primary">gntK</name>
    <name evidence="7" type="ORF">ERS140147_02358</name>
</gene>